<dbReference type="InterPro" id="IPR006121">
    <property type="entry name" value="HMA_dom"/>
</dbReference>
<keyword evidence="16" id="KW-0406">Ion transport</keyword>
<evidence type="ECO:0000256" key="14">
    <source>
        <dbReference type="ARBA" id="ARBA00022989"/>
    </source>
</evidence>
<dbReference type="SFLD" id="SFLDF00027">
    <property type="entry name" value="p-type_atpase"/>
    <property type="match status" value="1"/>
</dbReference>
<dbReference type="SUPFAM" id="SSF81665">
    <property type="entry name" value="Calcium ATPase, transmembrane domain M"/>
    <property type="match status" value="1"/>
</dbReference>
<evidence type="ECO:0000256" key="5">
    <source>
        <dbReference type="ARBA" id="ARBA00022448"/>
    </source>
</evidence>
<evidence type="ECO:0000256" key="19">
    <source>
        <dbReference type="ARBA" id="ARBA00033239"/>
    </source>
</evidence>
<reference evidence="23 24" key="1">
    <citation type="submission" date="2024-03" db="EMBL/GenBank/DDBJ databases">
        <title>Human intestinal bacterial collection.</title>
        <authorList>
            <person name="Pauvert C."/>
            <person name="Hitch T.C.A."/>
            <person name="Clavel T."/>
        </authorList>
    </citation>
    <scope>NUCLEOTIDE SEQUENCE [LARGE SCALE GENOMIC DNA]</scope>
    <source>
        <strain evidence="23 24">CLA-JM-H11</strain>
    </source>
</reference>
<evidence type="ECO:0000256" key="15">
    <source>
        <dbReference type="ARBA" id="ARBA00023008"/>
    </source>
</evidence>
<evidence type="ECO:0000256" key="17">
    <source>
        <dbReference type="ARBA" id="ARBA00023136"/>
    </source>
</evidence>
<dbReference type="InterPro" id="IPR023299">
    <property type="entry name" value="ATPase_P-typ_cyto_dom_N"/>
</dbReference>
<evidence type="ECO:0000313" key="23">
    <source>
        <dbReference type="EMBL" id="MEQ2519039.1"/>
    </source>
</evidence>
<dbReference type="InterPro" id="IPR006122">
    <property type="entry name" value="HMA_Cu_ion-bd"/>
</dbReference>
<dbReference type="Pfam" id="PF00403">
    <property type="entry name" value="HMA"/>
    <property type="match status" value="2"/>
</dbReference>
<evidence type="ECO:0000256" key="8">
    <source>
        <dbReference type="ARBA" id="ARBA00022737"/>
    </source>
</evidence>
<dbReference type="InterPro" id="IPR018303">
    <property type="entry name" value="ATPase_P-typ_P_site"/>
</dbReference>
<feature type="domain" description="HMA" evidence="22">
    <location>
        <begin position="775"/>
        <end position="839"/>
    </location>
</feature>
<dbReference type="CDD" id="cd02094">
    <property type="entry name" value="P-type_ATPase_Cu-like"/>
    <property type="match status" value="1"/>
</dbReference>
<feature type="transmembrane region" description="Helical" evidence="21">
    <location>
        <begin position="167"/>
        <end position="185"/>
    </location>
</feature>
<evidence type="ECO:0000259" key="22">
    <source>
        <dbReference type="PROSITE" id="PS50846"/>
    </source>
</evidence>
<evidence type="ECO:0000256" key="3">
    <source>
        <dbReference type="ARBA" id="ARBA00012517"/>
    </source>
</evidence>
<evidence type="ECO:0000256" key="12">
    <source>
        <dbReference type="ARBA" id="ARBA00022842"/>
    </source>
</evidence>
<dbReference type="Gene3D" id="3.40.50.1000">
    <property type="entry name" value="HAD superfamily/HAD-like"/>
    <property type="match status" value="1"/>
</dbReference>
<feature type="transmembrane region" description="Helical" evidence="21">
    <location>
        <begin position="128"/>
        <end position="146"/>
    </location>
</feature>
<dbReference type="Pfam" id="PF00702">
    <property type="entry name" value="Hydrolase"/>
    <property type="match status" value="1"/>
</dbReference>
<dbReference type="NCBIfam" id="TIGR01511">
    <property type="entry name" value="ATPase-IB1_Cu"/>
    <property type="match status" value="1"/>
</dbReference>
<dbReference type="InterPro" id="IPR001757">
    <property type="entry name" value="P_typ_ATPase"/>
</dbReference>
<dbReference type="NCBIfam" id="TIGR01494">
    <property type="entry name" value="ATPase_P-type"/>
    <property type="match status" value="1"/>
</dbReference>
<dbReference type="InterPro" id="IPR027256">
    <property type="entry name" value="P-typ_ATPase_IB"/>
</dbReference>
<dbReference type="RefSeq" id="WP_349214296.1">
    <property type="nucleotide sequence ID" value="NZ_JBBMFA010000034.1"/>
</dbReference>
<dbReference type="Gene3D" id="2.70.150.10">
    <property type="entry name" value="Calcium-transporting ATPase, cytoplasmic transduction domain A"/>
    <property type="match status" value="1"/>
</dbReference>
<dbReference type="InterPro" id="IPR044492">
    <property type="entry name" value="P_typ_ATPase_HD_dom"/>
</dbReference>
<dbReference type="Pfam" id="PF00122">
    <property type="entry name" value="E1-E2_ATPase"/>
    <property type="match status" value="1"/>
</dbReference>
<evidence type="ECO:0000313" key="24">
    <source>
        <dbReference type="Proteomes" id="UP001477672"/>
    </source>
</evidence>
<evidence type="ECO:0000256" key="7">
    <source>
        <dbReference type="ARBA" id="ARBA00022723"/>
    </source>
</evidence>
<dbReference type="InterPro" id="IPR036163">
    <property type="entry name" value="HMA_dom_sf"/>
</dbReference>
<evidence type="ECO:0000256" key="20">
    <source>
        <dbReference type="ARBA" id="ARBA00049289"/>
    </source>
</evidence>
<evidence type="ECO:0000256" key="13">
    <source>
        <dbReference type="ARBA" id="ARBA00022967"/>
    </source>
</evidence>
<keyword evidence="8" id="KW-0677">Repeat</keyword>
<dbReference type="SFLD" id="SFLDG00002">
    <property type="entry name" value="C1.7:_P-type_atpase_like"/>
    <property type="match status" value="1"/>
</dbReference>
<dbReference type="NCBIfam" id="TIGR00003">
    <property type="entry name" value="copper ion binding protein"/>
    <property type="match status" value="2"/>
</dbReference>
<dbReference type="Gene3D" id="3.40.1110.10">
    <property type="entry name" value="Calcium-transporting ATPase, cytoplasmic domain N"/>
    <property type="match status" value="1"/>
</dbReference>
<dbReference type="InterPro" id="IPR023298">
    <property type="entry name" value="ATPase_P-typ_TM_dom_sf"/>
</dbReference>
<proteinExistence type="inferred from homology"/>
<feature type="transmembrane region" description="Helical" evidence="21">
    <location>
        <begin position="95"/>
        <end position="116"/>
    </location>
</feature>
<keyword evidence="11 21" id="KW-0067">ATP-binding</keyword>
<comment type="subcellular location">
    <subcellularLocation>
        <location evidence="21">Cell membrane</location>
    </subcellularLocation>
    <subcellularLocation>
        <location evidence="1">Endomembrane system</location>
        <topology evidence="1">Multi-pass membrane protein</topology>
    </subcellularLocation>
</comment>
<dbReference type="PROSITE" id="PS01047">
    <property type="entry name" value="HMA_1"/>
    <property type="match status" value="1"/>
</dbReference>
<feature type="transmembrane region" description="Helical" evidence="21">
    <location>
        <begin position="205"/>
        <end position="223"/>
    </location>
</feature>
<dbReference type="SUPFAM" id="SSF81653">
    <property type="entry name" value="Calcium ATPase, transduction domain A"/>
    <property type="match status" value="1"/>
</dbReference>
<feature type="transmembrane region" description="Helical" evidence="21">
    <location>
        <begin position="357"/>
        <end position="379"/>
    </location>
</feature>
<feature type="transmembrane region" description="Helical" evidence="21">
    <location>
        <begin position="701"/>
        <end position="723"/>
    </location>
</feature>
<comment type="similarity">
    <text evidence="2 21">Belongs to the cation transport ATPase (P-type) (TC 3.A.3) family. Type IB subfamily.</text>
</comment>
<dbReference type="PANTHER" id="PTHR43520">
    <property type="entry name" value="ATP7, ISOFORM B"/>
    <property type="match status" value="1"/>
</dbReference>
<keyword evidence="6 21" id="KW-0812">Transmembrane</keyword>
<dbReference type="PRINTS" id="PR00119">
    <property type="entry name" value="CATATPASE"/>
</dbReference>
<feature type="transmembrane region" description="Helical" evidence="21">
    <location>
        <begin position="729"/>
        <end position="748"/>
    </location>
</feature>
<evidence type="ECO:0000256" key="10">
    <source>
        <dbReference type="ARBA" id="ARBA00022796"/>
    </source>
</evidence>
<keyword evidence="10" id="KW-0187">Copper transport</keyword>
<dbReference type="InterPro" id="IPR023214">
    <property type="entry name" value="HAD_sf"/>
</dbReference>
<dbReference type="SUPFAM" id="SSF56784">
    <property type="entry name" value="HAD-like"/>
    <property type="match status" value="1"/>
</dbReference>
<accession>A0ABV1GB21</accession>
<evidence type="ECO:0000256" key="11">
    <source>
        <dbReference type="ARBA" id="ARBA00022840"/>
    </source>
</evidence>
<dbReference type="PROSITE" id="PS50846">
    <property type="entry name" value="HMA_2"/>
    <property type="match status" value="2"/>
</dbReference>
<evidence type="ECO:0000256" key="4">
    <source>
        <dbReference type="ARBA" id="ARBA00015102"/>
    </source>
</evidence>
<evidence type="ECO:0000256" key="9">
    <source>
        <dbReference type="ARBA" id="ARBA00022741"/>
    </source>
</evidence>
<dbReference type="SUPFAM" id="SSF55008">
    <property type="entry name" value="HMA, heavy metal-associated domain"/>
    <property type="match status" value="2"/>
</dbReference>
<dbReference type="Gene3D" id="3.30.70.100">
    <property type="match status" value="2"/>
</dbReference>
<keyword evidence="14 21" id="KW-1133">Transmembrane helix</keyword>
<dbReference type="InterPro" id="IPR008250">
    <property type="entry name" value="ATPase_P-typ_transduc_dom_A_sf"/>
</dbReference>
<feature type="transmembrane region" description="Helical" evidence="21">
    <location>
        <begin position="385"/>
        <end position="410"/>
    </location>
</feature>
<keyword evidence="24" id="KW-1185">Reference proteome</keyword>
<keyword evidence="12" id="KW-0460">Magnesium</keyword>
<keyword evidence="15" id="KW-0186">Copper</keyword>
<dbReference type="SFLD" id="SFLDS00003">
    <property type="entry name" value="Haloacid_Dehalogenase"/>
    <property type="match status" value="1"/>
</dbReference>
<evidence type="ECO:0000256" key="1">
    <source>
        <dbReference type="ARBA" id="ARBA00004127"/>
    </source>
</evidence>
<dbReference type="EMBL" id="JBBMFA010000034">
    <property type="protein sequence ID" value="MEQ2519039.1"/>
    <property type="molecule type" value="Genomic_DNA"/>
</dbReference>
<keyword evidence="21" id="KW-1003">Cell membrane</keyword>
<dbReference type="InterPro" id="IPR017969">
    <property type="entry name" value="Heavy-metal-associated_CS"/>
</dbReference>
<dbReference type="InterPro" id="IPR036412">
    <property type="entry name" value="HAD-like_sf"/>
</dbReference>
<keyword evidence="9 21" id="KW-0547">Nucleotide-binding</keyword>
<name>A0ABV1GB21_9FIRM</name>
<dbReference type="EC" id="7.2.2.8" evidence="3"/>
<dbReference type="Proteomes" id="UP001477672">
    <property type="component" value="Unassembled WGS sequence"/>
</dbReference>
<evidence type="ECO:0000256" key="16">
    <source>
        <dbReference type="ARBA" id="ARBA00023065"/>
    </source>
</evidence>
<dbReference type="PRINTS" id="PR00943">
    <property type="entry name" value="CUATPASE"/>
</dbReference>
<gene>
    <name evidence="23" type="ORF">WMO24_01090</name>
</gene>
<dbReference type="PROSITE" id="PS00154">
    <property type="entry name" value="ATPASE_E1_E2"/>
    <property type="match status" value="1"/>
</dbReference>
<evidence type="ECO:0000256" key="21">
    <source>
        <dbReference type="RuleBase" id="RU362081"/>
    </source>
</evidence>
<dbReference type="InterPro" id="IPR059000">
    <property type="entry name" value="ATPase_P-type_domA"/>
</dbReference>
<organism evidence="23 24">
    <name type="scientific">Ruthenibacterium intestinale</name>
    <dbReference type="NCBI Taxonomy" id="3133163"/>
    <lineage>
        <taxon>Bacteria</taxon>
        <taxon>Bacillati</taxon>
        <taxon>Bacillota</taxon>
        <taxon>Clostridia</taxon>
        <taxon>Eubacteriales</taxon>
        <taxon>Oscillospiraceae</taxon>
        <taxon>Ruthenibacterium</taxon>
    </lineage>
</organism>
<dbReference type="CDD" id="cd00371">
    <property type="entry name" value="HMA"/>
    <property type="match status" value="2"/>
</dbReference>
<evidence type="ECO:0000256" key="18">
    <source>
        <dbReference type="ARBA" id="ARBA00029719"/>
    </source>
</evidence>
<comment type="catalytic activity">
    <reaction evidence="20">
        <text>Cu(+)(in) + ATP + H2O = Cu(+)(out) + ADP + phosphate + H(+)</text>
        <dbReference type="Rhea" id="RHEA:25792"/>
        <dbReference type="ChEBI" id="CHEBI:15377"/>
        <dbReference type="ChEBI" id="CHEBI:15378"/>
        <dbReference type="ChEBI" id="CHEBI:30616"/>
        <dbReference type="ChEBI" id="CHEBI:43474"/>
        <dbReference type="ChEBI" id="CHEBI:49552"/>
        <dbReference type="ChEBI" id="CHEBI:456216"/>
        <dbReference type="EC" id="7.2.2.8"/>
    </reaction>
</comment>
<comment type="caution">
    <text evidence="23">The sequence shown here is derived from an EMBL/GenBank/DDBJ whole genome shotgun (WGS) entry which is preliminary data.</text>
</comment>
<evidence type="ECO:0000256" key="2">
    <source>
        <dbReference type="ARBA" id="ARBA00006024"/>
    </source>
</evidence>
<keyword evidence="5" id="KW-0813">Transport</keyword>
<evidence type="ECO:0000256" key="6">
    <source>
        <dbReference type="ARBA" id="ARBA00022692"/>
    </source>
</evidence>
<dbReference type="PANTHER" id="PTHR43520:SF8">
    <property type="entry name" value="P-TYPE CU(+) TRANSPORTER"/>
    <property type="match status" value="1"/>
</dbReference>
<protein>
    <recommendedName>
        <fullName evidence="4">Copper-exporting P-type ATPase</fullName>
        <ecNumber evidence="3">7.2.2.8</ecNumber>
    </recommendedName>
    <alternativeName>
        <fullName evidence="18">Copper-exporting P-type ATPase A</fullName>
    </alternativeName>
    <alternativeName>
        <fullName evidence="19">Cu(+)-exporting ATPase</fullName>
    </alternativeName>
</protein>
<keyword evidence="13" id="KW-1278">Translocase</keyword>
<sequence>MKQKYDVTGMTCSACSAHVEKAARAIPGVRDVTVNLLTNSMVIESDTQIANSAVIEAVSAAGYGAIPVGETNVQKREKTPQGKIQQQLEEMKMRLFISAVFLIPLMYVSMGHMVGLPQFGFLIGYENSITFAMVQFLLTLPVVYVNRKYYQVGFKTLFHGAPNMDSLIAIGSSAALVYGVFAIMRMGYGLGTGDRALVERYHMDLYFESAAMILTLITLGKYLETKSKGKTGQAIARLMDLAPKTATVERDGVERTIPVEQLMIGDIVLVKPGQNVPADGVIVEGSTSVDEAAITGESIPIEKTAGSTVLSATLNKTGFFKFRATKVGDDTTLAQIIRLVEDASASKAPIAKLADRIAGIFVPVVISIAVLAAIFWLLMGQTAEFSISVGIAVLVVSCPCALGLATPVAIMVGTGKGAENGILIKSGEALQTAHNIQEVVLDKTGTITEGKPVVTDVFPLAELSQTDFLSAAASIEGRSEHPLAQAIVEYAKGKNIAQLPVSEFKANFGRGVSAFVEGELWYAGNEKMMREQKVTLSENAVSTLERLSEEGKTPLLFASEQKGLIGIIAVADTIKPTSKEAISMLEKMGVAVTMLTGDNQKTAAAIQRQLGIQRIIAEVLPQEKEQQIARLQKDGKIVAMVGDGINDAPALARADVGIAIGAGTDVAIESADIVLMKNDLRDVATAIRLSKAVIRNIKENLFWAFFYNSIGIPLAAGLLYPLFQVKLNPMFAAAAMSLSSVCVVSNALRLRRFKVMYSTQTPGAVQNIKEEDFMKTVTLQIEGMMCPHCVAHVTQALTKIPGVDAQVSLENKEAVCTLTQDVSVQQLTDAVTEAGYSVTEVK</sequence>
<feature type="domain" description="HMA" evidence="22">
    <location>
        <begin position="1"/>
        <end position="66"/>
    </location>
</feature>
<dbReference type="NCBIfam" id="TIGR01525">
    <property type="entry name" value="ATPase-IB_hvy"/>
    <property type="match status" value="1"/>
</dbReference>
<keyword evidence="7 21" id="KW-0479">Metal-binding</keyword>
<keyword evidence="17 21" id="KW-0472">Membrane</keyword>